<dbReference type="AlphaFoldDB" id="A0AA36B727"/>
<proteinExistence type="predicted"/>
<reference evidence="1" key="1">
    <citation type="submission" date="2023-08" db="EMBL/GenBank/DDBJ databases">
        <authorList>
            <person name="Alioto T."/>
            <person name="Alioto T."/>
            <person name="Gomez Garrido J."/>
        </authorList>
    </citation>
    <scope>NUCLEOTIDE SEQUENCE</scope>
</reference>
<dbReference type="Proteomes" id="UP001162480">
    <property type="component" value="Chromosome 10"/>
</dbReference>
<keyword evidence="2" id="KW-1185">Reference proteome</keyword>
<organism evidence="1 2">
    <name type="scientific">Octopus vulgaris</name>
    <name type="common">Common octopus</name>
    <dbReference type="NCBI Taxonomy" id="6645"/>
    <lineage>
        <taxon>Eukaryota</taxon>
        <taxon>Metazoa</taxon>
        <taxon>Spiralia</taxon>
        <taxon>Lophotrochozoa</taxon>
        <taxon>Mollusca</taxon>
        <taxon>Cephalopoda</taxon>
        <taxon>Coleoidea</taxon>
        <taxon>Octopodiformes</taxon>
        <taxon>Octopoda</taxon>
        <taxon>Incirrata</taxon>
        <taxon>Octopodidae</taxon>
        <taxon>Octopus</taxon>
    </lineage>
</organism>
<name>A0AA36B727_OCTVU</name>
<dbReference type="EMBL" id="OX597823">
    <property type="protein sequence ID" value="CAI9729106.1"/>
    <property type="molecule type" value="Genomic_DNA"/>
</dbReference>
<evidence type="ECO:0000313" key="1">
    <source>
        <dbReference type="EMBL" id="CAI9729106.1"/>
    </source>
</evidence>
<evidence type="ECO:0000313" key="2">
    <source>
        <dbReference type="Proteomes" id="UP001162480"/>
    </source>
</evidence>
<accession>A0AA36B727</accession>
<protein>
    <submittedName>
        <fullName evidence="1">Uncharacterized protein</fullName>
    </submittedName>
</protein>
<sequence length="70" mass="8071">MSTIAVAYEIYTFIKTALITVDRFVNHKRSCTGERLYHFEISGKSSVSNINVTKNKRLHTGQVYSTFYFS</sequence>
<gene>
    <name evidence="1" type="ORF">OCTVUL_1B021639</name>
</gene>